<dbReference type="PANTHER" id="PTHR47706:SF9">
    <property type="entry name" value="NMRA-LIKE DOMAIN-CONTAINING PROTEIN-RELATED"/>
    <property type="match status" value="1"/>
</dbReference>
<keyword evidence="2" id="KW-0560">Oxidoreductase</keyword>
<dbReference type="Proteomes" id="UP000184073">
    <property type="component" value="Unassembled WGS sequence"/>
</dbReference>
<dbReference type="InterPro" id="IPR051609">
    <property type="entry name" value="NmrA/Isoflavone_reductase-like"/>
</dbReference>
<proteinExistence type="predicted"/>
<gene>
    <name evidence="4" type="ORF">ASPVEDRAFT_158653</name>
</gene>
<dbReference type="RefSeq" id="XP_040662624.1">
    <property type="nucleotide sequence ID" value="XM_040808563.1"/>
</dbReference>
<dbReference type="CDD" id="cd05259">
    <property type="entry name" value="PCBER_SDR_a"/>
    <property type="match status" value="1"/>
</dbReference>
<accession>A0A1L9P5R0</accession>
<dbReference type="InterPro" id="IPR036291">
    <property type="entry name" value="NAD(P)-bd_dom_sf"/>
</dbReference>
<dbReference type="Gene3D" id="3.40.50.720">
    <property type="entry name" value="NAD(P)-binding Rossmann-like Domain"/>
    <property type="match status" value="1"/>
</dbReference>
<dbReference type="InterPro" id="IPR008030">
    <property type="entry name" value="NmrA-like"/>
</dbReference>
<evidence type="ECO:0000313" key="5">
    <source>
        <dbReference type="Proteomes" id="UP000184073"/>
    </source>
</evidence>
<keyword evidence="1" id="KW-0521">NADP</keyword>
<keyword evidence="5" id="KW-1185">Reference proteome</keyword>
<dbReference type="InterPro" id="IPR045312">
    <property type="entry name" value="PCBER-like"/>
</dbReference>
<evidence type="ECO:0000313" key="4">
    <source>
        <dbReference type="EMBL" id="OJI96861.1"/>
    </source>
</evidence>
<dbReference type="GeneID" id="63724074"/>
<dbReference type="STRING" id="1036611.A0A1L9P5R0"/>
<evidence type="ECO:0000256" key="2">
    <source>
        <dbReference type="ARBA" id="ARBA00023002"/>
    </source>
</evidence>
<dbReference type="AlphaFoldDB" id="A0A1L9P5R0"/>
<protein>
    <recommendedName>
        <fullName evidence="3">NmrA-like domain-containing protein</fullName>
    </recommendedName>
</protein>
<dbReference type="Gene3D" id="3.90.25.10">
    <property type="entry name" value="UDP-galactose 4-epimerase, domain 1"/>
    <property type="match status" value="1"/>
</dbReference>
<dbReference type="Pfam" id="PF05368">
    <property type="entry name" value="NmrA"/>
    <property type="match status" value="1"/>
</dbReference>
<sequence length="321" mass="35879">MASRQKILLLGATGGTGSSILNGLLESNQFDVEVLVRPSSAEKPAVKEIESRGVALRVVDITAPEQELASGLAGIDILISAIGPHDLLQQKTLVRAAKSAGVKRFVPCAFITVAPPKGAMLLRDEKEEIYNEIKRLEVPYTVIDVGFWHQISIPPLPSGRIDYALMMAEPVIHGDGNAPNLITDLRDIGRFVARIVDDDRTLNKYVYTWSDVLSENEIFDIVEEASGEKIERKYDTAQDIEKRLEDALAALSLDPTDPAKRLPVYIVQYIYSKYVRGDNQPRYAKYLGYLDARELYPDLKLVSFREYFAEVLEGKGKRPYH</sequence>
<dbReference type="PANTHER" id="PTHR47706">
    <property type="entry name" value="NMRA-LIKE FAMILY PROTEIN"/>
    <property type="match status" value="1"/>
</dbReference>
<dbReference type="SUPFAM" id="SSF51735">
    <property type="entry name" value="NAD(P)-binding Rossmann-fold domains"/>
    <property type="match status" value="1"/>
</dbReference>
<reference evidence="5" key="1">
    <citation type="journal article" date="2017" name="Genome Biol.">
        <title>Comparative genomics reveals high biological diversity and specific adaptations in the industrially and medically important fungal genus Aspergillus.</title>
        <authorList>
            <person name="de Vries R.P."/>
            <person name="Riley R."/>
            <person name="Wiebenga A."/>
            <person name="Aguilar-Osorio G."/>
            <person name="Amillis S."/>
            <person name="Uchima C.A."/>
            <person name="Anderluh G."/>
            <person name="Asadollahi M."/>
            <person name="Askin M."/>
            <person name="Barry K."/>
            <person name="Battaglia E."/>
            <person name="Bayram O."/>
            <person name="Benocci T."/>
            <person name="Braus-Stromeyer S.A."/>
            <person name="Caldana C."/>
            <person name="Canovas D."/>
            <person name="Cerqueira G.C."/>
            <person name="Chen F."/>
            <person name="Chen W."/>
            <person name="Choi C."/>
            <person name="Clum A."/>
            <person name="Dos Santos R.A."/>
            <person name="Damasio A.R."/>
            <person name="Diallinas G."/>
            <person name="Emri T."/>
            <person name="Fekete E."/>
            <person name="Flipphi M."/>
            <person name="Freyberg S."/>
            <person name="Gallo A."/>
            <person name="Gournas C."/>
            <person name="Habgood R."/>
            <person name="Hainaut M."/>
            <person name="Harispe M.L."/>
            <person name="Henrissat B."/>
            <person name="Hilden K.S."/>
            <person name="Hope R."/>
            <person name="Hossain A."/>
            <person name="Karabika E."/>
            <person name="Karaffa L."/>
            <person name="Karanyi Z."/>
            <person name="Krasevec N."/>
            <person name="Kuo A."/>
            <person name="Kusch H."/>
            <person name="LaButti K."/>
            <person name="Lagendijk E.L."/>
            <person name="Lapidus A."/>
            <person name="Levasseur A."/>
            <person name="Lindquist E."/>
            <person name="Lipzen A."/>
            <person name="Logrieco A.F."/>
            <person name="MacCabe A."/>
            <person name="Maekelae M.R."/>
            <person name="Malavazi I."/>
            <person name="Melin P."/>
            <person name="Meyer V."/>
            <person name="Mielnichuk N."/>
            <person name="Miskei M."/>
            <person name="Molnar A.P."/>
            <person name="Mule G."/>
            <person name="Ngan C.Y."/>
            <person name="Orejas M."/>
            <person name="Orosz E."/>
            <person name="Ouedraogo J.P."/>
            <person name="Overkamp K.M."/>
            <person name="Park H.-S."/>
            <person name="Perrone G."/>
            <person name="Piumi F."/>
            <person name="Punt P.J."/>
            <person name="Ram A.F."/>
            <person name="Ramon A."/>
            <person name="Rauscher S."/>
            <person name="Record E."/>
            <person name="Riano-Pachon D.M."/>
            <person name="Robert V."/>
            <person name="Roehrig J."/>
            <person name="Ruller R."/>
            <person name="Salamov A."/>
            <person name="Salih N.S."/>
            <person name="Samson R.A."/>
            <person name="Sandor E."/>
            <person name="Sanguinetti M."/>
            <person name="Schuetze T."/>
            <person name="Sepcic K."/>
            <person name="Shelest E."/>
            <person name="Sherlock G."/>
            <person name="Sophianopoulou V."/>
            <person name="Squina F.M."/>
            <person name="Sun H."/>
            <person name="Susca A."/>
            <person name="Todd R.B."/>
            <person name="Tsang A."/>
            <person name="Unkles S.E."/>
            <person name="van de Wiele N."/>
            <person name="van Rossen-Uffink D."/>
            <person name="Oliveira J.V."/>
            <person name="Vesth T.C."/>
            <person name="Visser J."/>
            <person name="Yu J.-H."/>
            <person name="Zhou M."/>
            <person name="Andersen M.R."/>
            <person name="Archer D.B."/>
            <person name="Baker S.E."/>
            <person name="Benoit I."/>
            <person name="Brakhage A.A."/>
            <person name="Braus G.H."/>
            <person name="Fischer R."/>
            <person name="Frisvad J.C."/>
            <person name="Goldman G.H."/>
            <person name="Houbraken J."/>
            <person name="Oakley B."/>
            <person name="Pocsi I."/>
            <person name="Scazzocchio C."/>
            <person name="Seiboth B."/>
            <person name="vanKuyk P.A."/>
            <person name="Wortman J."/>
            <person name="Dyer P.S."/>
            <person name="Grigoriev I.V."/>
        </authorList>
    </citation>
    <scope>NUCLEOTIDE SEQUENCE [LARGE SCALE GENOMIC DNA]</scope>
    <source>
        <strain evidence="5">CBS 583.65</strain>
    </source>
</reference>
<dbReference type="EMBL" id="KV878125">
    <property type="protein sequence ID" value="OJI96861.1"/>
    <property type="molecule type" value="Genomic_DNA"/>
</dbReference>
<organism evidence="4 5">
    <name type="scientific">Aspergillus versicolor CBS 583.65</name>
    <dbReference type="NCBI Taxonomy" id="1036611"/>
    <lineage>
        <taxon>Eukaryota</taxon>
        <taxon>Fungi</taxon>
        <taxon>Dikarya</taxon>
        <taxon>Ascomycota</taxon>
        <taxon>Pezizomycotina</taxon>
        <taxon>Eurotiomycetes</taxon>
        <taxon>Eurotiomycetidae</taxon>
        <taxon>Eurotiales</taxon>
        <taxon>Aspergillaceae</taxon>
        <taxon>Aspergillus</taxon>
        <taxon>Aspergillus subgen. Nidulantes</taxon>
    </lineage>
</organism>
<evidence type="ECO:0000259" key="3">
    <source>
        <dbReference type="Pfam" id="PF05368"/>
    </source>
</evidence>
<name>A0A1L9P5R0_ASPVE</name>
<dbReference type="OrthoDB" id="419598at2759"/>
<dbReference type="GO" id="GO:0016491">
    <property type="term" value="F:oxidoreductase activity"/>
    <property type="evidence" value="ECO:0007669"/>
    <property type="project" value="UniProtKB-KW"/>
</dbReference>
<feature type="domain" description="NmrA-like" evidence="3">
    <location>
        <begin position="4"/>
        <end position="307"/>
    </location>
</feature>
<dbReference type="VEuPathDB" id="FungiDB:ASPVEDRAFT_158653"/>
<evidence type="ECO:0000256" key="1">
    <source>
        <dbReference type="ARBA" id="ARBA00022857"/>
    </source>
</evidence>